<evidence type="ECO:0000313" key="2">
    <source>
        <dbReference type="Proteomes" id="UP001218218"/>
    </source>
</evidence>
<name>A0AAD7ETL4_9AGAR</name>
<sequence>MLDAESDEKEVFVAPEALLTANSNAVAIDTRRRHAQRERAMDLFPDKIQPLNLLDLSIDILRDVVDYFREDWNDPKPQVNWRFYYGRRTSDDCIESRETMQSLRLVCRLFSKLVTPIFFRTLRVQLSVESLEQFEKLSNSPVIAQAVRGVQVVLAYRPAEIAADLSLFKDQRCSDLGQYGRACEYHCRFLEGAGVLEDPYWQAMDAYDAICFAWNHYLNPDEYDETQLGDDRRAYQTILREGFDAYRRLHEEQRHLVADRTFVRRVAAALARMPRARNVLFVDDTEHEYVPSRPAELLLDPRQIAALMRAPQPWMDTESRPGGEEERTVERLAPVRILSELPLAAHEAGAALREIHIGCFPLVSNFHLLAPAGESGWGWEGLRAACRELEVFTFAQSGNLNNLPIRHARPTDAQKACIDRFFAAMLESSPALELVQFVLRPLGMNGGGMQKDDGWYRFDGALRPSVEWKRLRHFTFMYVELHQEDLDIVCGALGENLDWVYLCHVWLMSGSWAGALDALHDRVSERARRGLCKVILASLRGAEFEEGGGTGLVKLAESYLKGTIEENPLRKSSGCARLHSAA</sequence>
<comment type="caution">
    <text evidence="1">The sequence shown here is derived from an EMBL/GenBank/DDBJ whole genome shotgun (WGS) entry which is preliminary data.</text>
</comment>
<evidence type="ECO:0000313" key="1">
    <source>
        <dbReference type="EMBL" id="KAJ7348298.1"/>
    </source>
</evidence>
<protein>
    <submittedName>
        <fullName evidence="1">Uncharacterized protein</fullName>
    </submittedName>
</protein>
<proteinExistence type="predicted"/>
<gene>
    <name evidence="1" type="ORF">DFH08DRAFT_698493</name>
</gene>
<organism evidence="1 2">
    <name type="scientific">Mycena albidolilacea</name>
    <dbReference type="NCBI Taxonomy" id="1033008"/>
    <lineage>
        <taxon>Eukaryota</taxon>
        <taxon>Fungi</taxon>
        <taxon>Dikarya</taxon>
        <taxon>Basidiomycota</taxon>
        <taxon>Agaricomycotina</taxon>
        <taxon>Agaricomycetes</taxon>
        <taxon>Agaricomycetidae</taxon>
        <taxon>Agaricales</taxon>
        <taxon>Marasmiineae</taxon>
        <taxon>Mycenaceae</taxon>
        <taxon>Mycena</taxon>
    </lineage>
</organism>
<dbReference type="EMBL" id="JARIHO010000017">
    <property type="protein sequence ID" value="KAJ7348298.1"/>
    <property type="molecule type" value="Genomic_DNA"/>
</dbReference>
<dbReference type="Proteomes" id="UP001218218">
    <property type="component" value="Unassembled WGS sequence"/>
</dbReference>
<keyword evidence="2" id="KW-1185">Reference proteome</keyword>
<dbReference type="AlphaFoldDB" id="A0AAD7ETL4"/>
<accession>A0AAD7ETL4</accession>
<reference evidence="1" key="1">
    <citation type="submission" date="2023-03" db="EMBL/GenBank/DDBJ databases">
        <title>Massive genome expansion in bonnet fungi (Mycena s.s.) driven by repeated elements and novel gene families across ecological guilds.</title>
        <authorList>
            <consortium name="Lawrence Berkeley National Laboratory"/>
            <person name="Harder C.B."/>
            <person name="Miyauchi S."/>
            <person name="Viragh M."/>
            <person name="Kuo A."/>
            <person name="Thoen E."/>
            <person name="Andreopoulos B."/>
            <person name="Lu D."/>
            <person name="Skrede I."/>
            <person name="Drula E."/>
            <person name="Henrissat B."/>
            <person name="Morin E."/>
            <person name="Kohler A."/>
            <person name="Barry K."/>
            <person name="LaButti K."/>
            <person name="Morin E."/>
            <person name="Salamov A."/>
            <person name="Lipzen A."/>
            <person name="Mereny Z."/>
            <person name="Hegedus B."/>
            <person name="Baldrian P."/>
            <person name="Stursova M."/>
            <person name="Weitz H."/>
            <person name="Taylor A."/>
            <person name="Grigoriev I.V."/>
            <person name="Nagy L.G."/>
            <person name="Martin F."/>
            <person name="Kauserud H."/>
        </authorList>
    </citation>
    <scope>NUCLEOTIDE SEQUENCE</scope>
    <source>
        <strain evidence="1">CBHHK002</strain>
    </source>
</reference>